<sequence length="294" mass="33803">MEPQIATQMKSSFFGFLLSVLLLSPSMVMAQCDDTTDCIEKGSWDLGIAFGYGQRTNPLKDYEDIPIYVLPTIAYYGDSWFFDNGAIGYTLTEQERFTVNLITGFSSDRAFFYRWDPSNIFLAGTSRGFREAELSGITSFATLDTIGELESRNFTYLGGIEAYVYNRFGTLRLALLHDLLNVHQGTEGQIKWNYHWGHKELSVDFAVFFDWKSQEVVNYYYGVRPSESAYWHEHYRTENGWNRGLELTARYSLTPAWELLMTARYTQLADTIAQSPLLDEDDSYAYLIGAAYRF</sequence>
<evidence type="ECO:0000256" key="5">
    <source>
        <dbReference type="ARBA" id="ARBA00023237"/>
    </source>
</evidence>
<evidence type="ECO:0000256" key="6">
    <source>
        <dbReference type="SAM" id="SignalP"/>
    </source>
</evidence>
<evidence type="ECO:0000313" key="8">
    <source>
        <dbReference type="Proteomes" id="UP000009175"/>
    </source>
</evidence>
<proteinExistence type="inferred from homology"/>
<evidence type="ECO:0000256" key="2">
    <source>
        <dbReference type="ARBA" id="ARBA00005722"/>
    </source>
</evidence>
<dbReference type="HOGENOM" id="CLU_063465_0_0_6"/>
<dbReference type="KEGG" id="saz:Sama_2798"/>
<feature type="signal peptide" evidence="6">
    <location>
        <begin position="1"/>
        <end position="30"/>
    </location>
</feature>
<dbReference type="Pfam" id="PF06629">
    <property type="entry name" value="MipA"/>
    <property type="match status" value="1"/>
</dbReference>
<dbReference type="EMBL" id="CP000507">
    <property type="protein sequence ID" value="ABM01001.1"/>
    <property type="molecule type" value="Genomic_DNA"/>
</dbReference>
<dbReference type="Proteomes" id="UP000009175">
    <property type="component" value="Chromosome"/>
</dbReference>
<evidence type="ECO:0000256" key="1">
    <source>
        <dbReference type="ARBA" id="ARBA00004442"/>
    </source>
</evidence>
<organism evidence="7 8">
    <name type="scientific">Shewanella amazonensis (strain ATCC BAA-1098 / SB2B)</name>
    <dbReference type="NCBI Taxonomy" id="326297"/>
    <lineage>
        <taxon>Bacteria</taxon>
        <taxon>Pseudomonadati</taxon>
        <taxon>Pseudomonadota</taxon>
        <taxon>Gammaproteobacteria</taxon>
        <taxon>Alteromonadales</taxon>
        <taxon>Shewanellaceae</taxon>
        <taxon>Shewanella</taxon>
    </lineage>
</organism>
<dbReference type="GO" id="GO:0009252">
    <property type="term" value="P:peptidoglycan biosynthetic process"/>
    <property type="evidence" value="ECO:0007669"/>
    <property type="project" value="TreeGrafter"/>
</dbReference>
<dbReference type="eggNOG" id="COG3713">
    <property type="taxonomic scope" value="Bacteria"/>
</dbReference>
<dbReference type="PANTHER" id="PTHR38776">
    <property type="entry name" value="MLTA-INTERACTING PROTEIN-RELATED"/>
    <property type="match status" value="1"/>
</dbReference>
<dbReference type="PANTHER" id="PTHR38776:SF1">
    <property type="entry name" value="MLTA-INTERACTING PROTEIN-RELATED"/>
    <property type="match status" value="1"/>
</dbReference>
<comment type="subcellular location">
    <subcellularLocation>
        <location evidence="1">Cell outer membrane</location>
    </subcellularLocation>
</comment>
<evidence type="ECO:0000256" key="4">
    <source>
        <dbReference type="ARBA" id="ARBA00023136"/>
    </source>
</evidence>
<feature type="chain" id="PRO_5002637299" evidence="6">
    <location>
        <begin position="31"/>
        <end position="294"/>
    </location>
</feature>
<gene>
    <name evidence="7" type="ordered locus">Sama_2798</name>
</gene>
<keyword evidence="5" id="KW-0998">Cell outer membrane</keyword>
<reference evidence="7 8" key="1">
    <citation type="submission" date="2006-12" db="EMBL/GenBank/DDBJ databases">
        <title>Complete sequence of Shewanella amazonensis SB2B.</title>
        <authorList>
            <consortium name="US DOE Joint Genome Institute"/>
            <person name="Copeland A."/>
            <person name="Lucas S."/>
            <person name="Lapidus A."/>
            <person name="Barry K."/>
            <person name="Detter J.C."/>
            <person name="Glavina del Rio T."/>
            <person name="Hammon N."/>
            <person name="Israni S."/>
            <person name="Dalin E."/>
            <person name="Tice H."/>
            <person name="Pitluck S."/>
            <person name="Munk A.C."/>
            <person name="Brettin T."/>
            <person name="Bruce D."/>
            <person name="Han C."/>
            <person name="Tapia R."/>
            <person name="Gilna P."/>
            <person name="Schmutz J."/>
            <person name="Larimer F."/>
            <person name="Land M."/>
            <person name="Hauser L."/>
            <person name="Kyrpides N."/>
            <person name="Mikhailova N."/>
            <person name="Fredrickson J."/>
            <person name="Richardson P."/>
        </authorList>
    </citation>
    <scope>NUCLEOTIDE SEQUENCE [LARGE SCALE GENOMIC DNA]</scope>
    <source>
        <strain evidence="8">ATCC BAA-1098 / SB2B</strain>
    </source>
</reference>
<dbReference type="STRING" id="326297.Sama_2798"/>
<dbReference type="GO" id="GO:0009279">
    <property type="term" value="C:cell outer membrane"/>
    <property type="evidence" value="ECO:0007669"/>
    <property type="project" value="UniProtKB-SubCell"/>
</dbReference>
<dbReference type="InterPro" id="IPR010583">
    <property type="entry name" value="MipA"/>
</dbReference>
<evidence type="ECO:0000256" key="3">
    <source>
        <dbReference type="ARBA" id="ARBA00022729"/>
    </source>
</evidence>
<keyword evidence="4" id="KW-0472">Membrane</keyword>
<evidence type="ECO:0000313" key="7">
    <source>
        <dbReference type="EMBL" id="ABM01001.1"/>
    </source>
</evidence>
<keyword evidence="3 6" id="KW-0732">Signal</keyword>
<keyword evidence="8" id="KW-1185">Reference proteome</keyword>
<protein>
    <submittedName>
        <fullName evidence="7">Putative outer membrane protein</fullName>
    </submittedName>
</protein>
<dbReference type="AlphaFoldDB" id="A1S9E4"/>
<accession>A1S9E4</accession>
<name>A1S9E4_SHEAM</name>
<comment type="similarity">
    <text evidence="2">Belongs to the MipA/OmpV family.</text>
</comment>